<feature type="transmembrane region" description="Helical" evidence="1">
    <location>
        <begin position="6"/>
        <end position="25"/>
    </location>
</feature>
<protein>
    <submittedName>
        <fullName evidence="2">DUF6463 family protein</fullName>
    </submittedName>
</protein>
<dbReference type="Pfam" id="PF20064">
    <property type="entry name" value="DUF6463"/>
    <property type="match status" value="1"/>
</dbReference>
<evidence type="ECO:0000313" key="3">
    <source>
        <dbReference type="Proteomes" id="UP001164459"/>
    </source>
</evidence>
<keyword evidence="1" id="KW-0812">Transmembrane</keyword>
<reference evidence="2" key="1">
    <citation type="submission" date="2022-11" db="EMBL/GenBank/DDBJ databases">
        <title>Minimal conservation of predation-associated metabolite biosynthetic gene clusters underscores biosynthetic potential of Myxococcota including descriptions for ten novel species: Archangium lansinium sp. nov., Myxococcus landrumus sp. nov., Nannocystis bai.</title>
        <authorList>
            <person name="Ahearne A."/>
            <person name="Stevens C."/>
            <person name="Dowd S."/>
        </authorList>
    </citation>
    <scope>NUCLEOTIDE SEQUENCE</scope>
    <source>
        <strain evidence="2">Fl3</strain>
    </source>
</reference>
<evidence type="ECO:0000313" key="2">
    <source>
        <dbReference type="EMBL" id="WAS96603.1"/>
    </source>
</evidence>
<evidence type="ECO:0000256" key="1">
    <source>
        <dbReference type="SAM" id="Phobius"/>
    </source>
</evidence>
<dbReference type="EMBL" id="CP114040">
    <property type="protein sequence ID" value="WAS96603.1"/>
    <property type="molecule type" value="Genomic_DNA"/>
</dbReference>
<proteinExistence type="predicted"/>
<gene>
    <name evidence="2" type="ORF">O0S08_10635</name>
</gene>
<sequence>MGTLLFWTGILHEVVGLSLGGAIALEIVRDGYVGAVEVSREREVVFWFLVAGVLMMIGGRALASLERERPLPREFGWWLLALALLGGLAIPVSGFWLAVPMAALVFARSRR</sequence>
<accession>A0ABY7HBW2</accession>
<keyword evidence="1" id="KW-0472">Membrane</keyword>
<dbReference type="InterPro" id="IPR045590">
    <property type="entry name" value="DUF6463"/>
</dbReference>
<keyword evidence="1" id="KW-1133">Transmembrane helix</keyword>
<name>A0ABY7HBW2_9BACT</name>
<keyword evidence="3" id="KW-1185">Reference proteome</keyword>
<dbReference type="RefSeq" id="WP_269038969.1">
    <property type="nucleotide sequence ID" value="NZ_CP114040.1"/>
</dbReference>
<feature type="transmembrane region" description="Helical" evidence="1">
    <location>
        <begin position="45"/>
        <end position="63"/>
    </location>
</feature>
<organism evidence="2 3">
    <name type="scientific">Nannocystis punicea</name>
    <dbReference type="NCBI Taxonomy" id="2995304"/>
    <lineage>
        <taxon>Bacteria</taxon>
        <taxon>Pseudomonadati</taxon>
        <taxon>Myxococcota</taxon>
        <taxon>Polyangia</taxon>
        <taxon>Nannocystales</taxon>
        <taxon>Nannocystaceae</taxon>
        <taxon>Nannocystis</taxon>
    </lineage>
</organism>
<dbReference type="Proteomes" id="UP001164459">
    <property type="component" value="Chromosome"/>
</dbReference>
<feature type="transmembrane region" description="Helical" evidence="1">
    <location>
        <begin position="75"/>
        <end position="107"/>
    </location>
</feature>